<dbReference type="EMBL" id="BMAO01004714">
    <property type="protein sequence ID" value="GFQ96448.1"/>
    <property type="molecule type" value="Genomic_DNA"/>
</dbReference>
<dbReference type="Proteomes" id="UP000887116">
    <property type="component" value="Unassembled WGS sequence"/>
</dbReference>
<feature type="region of interest" description="Disordered" evidence="1">
    <location>
        <begin position="127"/>
        <end position="153"/>
    </location>
</feature>
<proteinExistence type="predicted"/>
<evidence type="ECO:0000313" key="2">
    <source>
        <dbReference type="EMBL" id="GFQ96448.1"/>
    </source>
</evidence>
<evidence type="ECO:0000256" key="1">
    <source>
        <dbReference type="SAM" id="MobiDB-lite"/>
    </source>
</evidence>
<name>A0A8X6H586_TRICU</name>
<dbReference type="AlphaFoldDB" id="A0A8X6H586"/>
<comment type="caution">
    <text evidence="2">The sequence shown here is derived from an EMBL/GenBank/DDBJ whole genome shotgun (WGS) entry which is preliminary data.</text>
</comment>
<sequence>MTILLLEFASKASHTDYEKSAKNSQGNFRNGSIPTDSIPRLWVRTASSLVNSSKMCVASELHQNEPKLYRHFWLERGDVVKSRYLLSLTRKLETQVKTKNNPLPTNIRPVTTNVSFASVCSNKTNNQMAPREEIAAPPIKKSSEKERTPPPIDTNINFGNFATYIAEMQNLINKFPEIFQAFEEMSKTNNDNEKLNIFLPAIAKSALKTKH</sequence>
<accession>A0A8X6H586</accession>
<gene>
    <name evidence="2" type="ORF">TNCT_717701</name>
</gene>
<organism evidence="2 3">
    <name type="scientific">Trichonephila clavata</name>
    <name type="common">Joro spider</name>
    <name type="synonym">Nephila clavata</name>
    <dbReference type="NCBI Taxonomy" id="2740835"/>
    <lineage>
        <taxon>Eukaryota</taxon>
        <taxon>Metazoa</taxon>
        <taxon>Ecdysozoa</taxon>
        <taxon>Arthropoda</taxon>
        <taxon>Chelicerata</taxon>
        <taxon>Arachnida</taxon>
        <taxon>Araneae</taxon>
        <taxon>Araneomorphae</taxon>
        <taxon>Entelegynae</taxon>
        <taxon>Araneoidea</taxon>
        <taxon>Nephilidae</taxon>
        <taxon>Trichonephila</taxon>
    </lineage>
</organism>
<keyword evidence="3" id="KW-1185">Reference proteome</keyword>
<evidence type="ECO:0000313" key="3">
    <source>
        <dbReference type="Proteomes" id="UP000887116"/>
    </source>
</evidence>
<reference evidence="2" key="1">
    <citation type="submission" date="2020-07" db="EMBL/GenBank/DDBJ databases">
        <title>Multicomponent nature underlies the extraordinary mechanical properties of spider dragline silk.</title>
        <authorList>
            <person name="Kono N."/>
            <person name="Nakamura H."/>
            <person name="Mori M."/>
            <person name="Yoshida Y."/>
            <person name="Ohtoshi R."/>
            <person name="Malay A.D."/>
            <person name="Moran D.A.P."/>
            <person name="Tomita M."/>
            <person name="Numata K."/>
            <person name="Arakawa K."/>
        </authorList>
    </citation>
    <scope>NUCLEOTIDE SEQUENCE</scope>
</reference>
<protein>
    <submittedName>
        <fullName evidence="2">Uncharacterized protein</fullName>
    </submittedName>
</protein>